<name>A0A918LLM7_9ACTN</name>
<accession>A0A918LLM7</accession>
<dbReference type="InterPro" id="IPR013107">
    <property type="entry name" value="Acyl-CoA_DH_C"/>
</dbReference>
<dbReference type="InterPro" id="IPR009100">
    <property type="entry name" value="AcylCoA_DH/oxidase_NM_dom_sf"/>
</dbReference>
<evidence type="ECO:0000313" key="4">
    <source>
        <dbReference type="EMBL" id="GGT14284.1"/>
    </source>
</evidence>
<dbReference type="Gene3D" id="1.20.140.10">
    <property type="entry name" value="Butyryl-CoA Dehydrogenase, subunit A, domain 3"/>
    <property type="match status" value="1"/>
</dbReference>
<dbReference type="SUPFAM" id="SSF56645">
    <property type="entry name" value="Acyl-CoA dehydrogenase NM domain-like"/>
    <property type="match status" value="1"/>
</dbReference>
<evidence type="ECO:0000259" key="2">
    <source>
        <dbReference type="Pfam" id="PF02771"/>
    </source>
</evidence>
<proteinExistence type="predicted"/>
<dbReference type="PANTHER" id="PTHR43884:SF25">
    <property type="entry name" value="ACYL-COA DEHYDROGENASE YDBM-RELATED"/>
    <property type="match status" value="1"/>
</dbReference>
<comment type="caution">
    <text evidence="4">The sequence shown here is derived from an EMBL/GenBank/DDBJ whole genome shotgun (WGS) entry which is preliminary data.</text>
</comment>
<evidence type="ECO:0000256" key="1">
    <source>
        <dbReference type="ARBA" id="ARBA00023002"/>
    </source>
</evidence>
<dbReference type="Pfam" id="PF08028">
    <property type="entry name" value="Acyl-CoA_dh_2"/>
    <property type="match status" value="1"/>
</dbReference>
<dbReference type="AlphaFoldDB" id="A0A918LLM7"/>
<dbReference type="Gene3D" id="2.40.110.10">
    <property type="entry name" value="Butyryl-CoA Dehydrogenase, subunit A, domain 2"/>
    <property type="match status" value="1"/>
</dbReference>
<organism evidence="4 5">
    <name type="scientific">Streptomyces purpureus</name>
    <dbReference type="NCBI Taxonomy" id="1951"/>
    <lineage>
        <taxon>Bacteria</taxon>
        <taxon>Bacillati</taxon>
        <taxon>Actinomycetota</taxon>
        <taxon>Actinomycetes</taxon>
        <taxon>Kitasatosporales</taxon>
        <taxon>Streptomycetaceae</taxon>
        <taxon>Streptomyces</taxon>
    </lineage>
</organism>
<dbReference type="PIRSF" id="PIRSF016578">
    <property type="entry name" value="HsaA"/>
    <property type="match status" value="1"/>
</dbReference>
<dbReference type="Pfam" id="PF02771">
    <property type="entry name" value="Acyl-CoA_dh_N"/>
    <property type="match status" value="1"/>
</dbReference>
<protein>
    <submittedName>
        <fullName evidence="4">Acyl-CoA dehydrogenase</fullName>
    </submittedName>
</protein>
<dbReference type="EMBL" id="BMQQ01000001">
    <property type="protein sequence ID" value="GGT14284.1"/>
    <property type="molecule type" value="Genomic_DNA"/>
</dbReference>
<keyword evidence="5" id="KW-1185">Reference proteome</keyword>
<evidence type="ECO:0000259" key="3">
    <source>
        <dbReference type="Pfam" id="PF08028"/>
    </source>
</evidence>
<dbReference type="Proteomes" id="UP000619486">
    <property type="component" value="Unassembled WGS sequence"/>
</dbReference>
<dbReference type="InterPro" id="IPR013786">
    <property type="entry name" value="AcylCoA_DH/ox_N"/>
</dbReference>
<dbReference type="GO" id="GO:0003995">
    <property type="term" value="F:acyl-CoA dehydrogenase activity"/>
    <property type="evidence" value="ECO:0007669"/>
    <property type="project" value="TreeGrafter"/>
</dbReference>
<reference evidence="4" key="2">
    <citation type="submission" date="2020-09" db="EMBL/GenBank/DDBJ databases">
        <authorList>
            <person name="Sun Q."/>
            <person name="Ohkuma M."/>
        </authorList>
    </citation>
    <scope>NUCLEOTIDE SEQUENCE</scope>
    <source>
        <strain evidence="4">JCM 3172</strain>
    </source>
</reference>
<sequence>MPVSSTLEMPAWTGAGPATTPAQILARAKAAAPVLAARAEEIEEARRLPDDIVALLRSTGVFTMAYPASWGGPVLTPVQQTEVVEALATGDASAAWCAMVGMDSGLFAGFMAEPAARELFPDLDMITAGAIPPKGRADRVPGGYRINGDWQFGSGITHCDRVIAGVLVYRDGEPEPNPLPVGGRAHWRIIVARPEQFEISDTWYTTGLAGSGSRDYRAKDLFVPEEHTFSFANPVVPGPAATPDSILRTMPGVPLGVARAALDHVRDMAKTRVDRPTRQPWPQNYRVQTTLAQCEMDLLVARHAVYGTLRRQWELLTSGAEITADEQVAVALARVNAFRTARTVVSTLFDLVTTAAIYRPSPLDRWLRDLNAMCQHATVQDQIVQSAGAILLGGKPQNPIALGLPE</sequence>
<dbReference type="PANTHER" id="PTHR43884">
    <property type="entry name" value="ACYL-COA DEHYDROGENASE"/>
    <property type="match status" value="1"/>
</dbReference>
<keyword evidence="1" id="KW-0560">Oxidoreductase</keyword>
<dbReference type="SUPFAM" id="SSF47203">
    <property type="entry name" value="Acyl-CoA dehydrogenase C-terminal domain-like"/>
    <property type="match status" value="1"/>
</dbReference>
<feature type="domain" description="Acyl-CoA dehydrogenase C-terminal" evidence="3">
    <location>
        <begin position="253"/>
        <end position="380"/>
    </location>
</feature>
<dbReference type="Gene3D" id="1.10.540.10">
    <property type="entry name" value="Acyl-CoA dehydrogenase/oxidase, N-terminal domain"/>
    <property type="match status" value="1"/>
</dbReference>
<dbReference type="GO" id="GO:0050660">
    <property type="term" value="F:flavin adenine dinucleotide binding"/>
    <property type="evidence" value="ECO:0007669"/>
    <property type="project" value="InterPro"/>
</dbReference>
<dbReference type="InterPro" id="IPR046373">
    <property type="entry name" value="Acyl-CoA_Oxase/DH_mid-dom_sf"/>
</dbReference>
<gene>
    <name evidence="4" type="ORF">GCM10014713_03660</name>
</gene>
<feature type="domain" description="Acyl-CoA dehydrogenase/oxidase N-terminal" evidence="2">
    <location>
        <begin position="31"/>
        <end position="105"/>
    </location>
</feature>
<evidence type="ECO:0000313" key="5">
    <source>
        <dbReference type="Proteomes" id="UP000619486"/>
    </source>
</evidence>
<reference evidence="4" key="1">
    <citation type="journal article" date="2014" name="Int. J. Syst. Evol. Microbiol.">
        <title>Complete genome sequence of Corynebacterium casei LMG S-19264T (=DSM 44701T), isolated from a smear-ripened cheese.</title>
        <authorList>
            <consortium name="US DOE Joint Genome Institute (JGI-PGF)"/>
            <person name="Walter F."/>
            <person name="Albersmeier A."/>
            <person name="Kalinowski J."/>
            <person name="Ruckert C."/>
        </authorList>
    </citation>
    <scope>NUCLEOTIDE SEQUENCE</scope>
    <source>
        <strain evidence="4">JCM 3172</strain>
    </source>
</reference>
<dbReference type="InterPro" id="IPR037069">
    <property type="entry name" value="AcylCoA_DH/ox_N_sf"/>
</dbReference>
<dbReference type="InterPro" id="IPR036250">
    <property type="entry name" value="AcylCo_DH-like_C"/>
</dbReference>
<dbReference type="RefSeq" id="WP_019891019.1">
    <property type="nucleotide sequence ID" value="NZ_BMQQ01000001.1"/>
</dbReference>